<feature type="compositionally biased region" description="Basic and acidic residues" evidence="1">
    <location>
        <begin position="44"/>
        <end position="61"/>
    </location>
</feature>
<sequence>MSEKKRTNRTNTEEMGSEFGLFSSTQETDAKEALSRLFTKKTKSKNEKEKQEEKKSTNSKK</sequence>
<dbReference type="Proteomes" id="UP001418796">
    <property type="component" value="Unassembled WGS sequence"/>
</dbReference>
<comment type="caution">
    <text evidence="2">The sequence shown here is derived from an EMBL/GenBank/DDBJ whole genome shotgun (WGS) entry which is preliminary data.</text>
</comment>
<evidence type="ECO:0008006" key="4">
    <source>
        <dbReference type="Google" id="ProtNLM"/>
    </source>
</evidence>
<name>A0ABU9VIX0_9BACI</name>
<dbReference type="EMBL" id="JBCITK010000001">
    <property type="protein sequence ID" value="MEN0643851.1"/>
    <property type="molecule type" value="Genomic_DNA"/>
</dbReference>
<gene>
    <name evidence="2" type="ORF">MKY91_11885</name>
</gene>
<organism evidence="2 3">
    <name type="scientific">Alkalicoccobacillus gibsonii</name>
    <dbReference type="NCBI Taxonomy" id="79881"/>
    <lineage>
        <taxon>Bacteria</taxon>
        <taxon>Bacillati</taxon>
        <taxon>Bacillota</taxon>
        <taxon>Bacilli</taxon>
        <taxon>Bacillales</taxon>
        <taxon>Bacillaceae</taxon>
        <taxon>Alkalicoccobacillus</taxon>
    </lineage>
</organism>
<keyword evidence="3" id="KW-1185">Reference proteome</keyword>
<dbReference type="RefSeq" id="WP_343130684.1">
    <property type="nucleotide sequence ID" value="NZ_JBCITK010000001.1"/>
</dbReference>
<evidence type="ECO:0000256" key="1">
    <source>
        <dbReference type="SAM" id="MobiDB-lite"/>
    </source>
</evidence>
<accession>A0ABU9VIX0</accession>
<evidence type="ECO:0000313" key="3">
    <source>
        <dbReference type="Proteomes" id="UP001418796"/>
    </source>
</evidence>
<protein>
    <recommendedName>
        <fullName evidence="4">YfhD family protein</fullName>
    </recommendedName>
</protein>
<reference evidence="2 3" key="1">
    <citation type="submission" date="2024-03" db="EMBL/GenBank/DDBJ databases">
        <title>Bacilli Hybrid Assemblies.</title>
        <authorList>
            <person name="Kovac J."/>
        </authorList>
    </citation>
    <scope>NUCLEOTIDE SEQUENCE [LARGE SCALE GENOMIC DNA]</scope>
    <source>
        <strain evidence="2 3">FSL R7-0666</strain>
    </source>
</reference>
<proteinExistence type="predicted"/>
<evidence type="ECO:0000313" key="2">
    <source>
        <dbReference type="EMBL" id="MEN0643851.1"/>
    </source>
</evidence>
<feature type="region of interest" description="Disordered" evidence="1">
    <location>
        <begin position="1"/>
        <end position="61"/>
    </location>
</feature>